<feature type="domain" description="Phosphoribosyltransferase" evidence="12">
    <location>
        <begin position="115"/>
        <end position="223"/>
    </location>
</feature>
<proteinExistence type="inferred from homology"/>
<dbReference type="InterPro" id="IPR050054">
    <property type="entry name" value="UPRTase/APRTase"/>
</dbReference>
<sequence length="233" mass="24566">MSTLPTSTSTVPTHTLTTTTTCTPTDAHTYITAISTHTFTPTITITFTSSTCTTTTHTSTSPILSTIPTLTTTTTTTRTPTPPIPITTSAHTPITAIMLDKTVSTQICICCVLSVAGLDARGFLFGPLLSQRLGIGFALVRKKGKLPGPTVGVAYDLEYGKAEAEIQADAVAPGQKVLIIDDLLATGGTLFAACELMKEQKAEVLGCLVVIELKELKGAERLKPNSVYSLVQH</sequence>
<organism evidence="13 14">
    <name type="scientific">Astyanax mexicanus</name>
    <name type="common">Blind cave fish</name>
    <name type="synonym">Astyanax fasciatus mexicanus</name>
    <dbReference type="NCBI Taxonomy" id="7994"/>
    <lineage>
        <taxon>Eukaryota</taxon>
        <taxon>Metazoa</taxon>
        <taxon>Chordata</taxon>
        <taxon>Craniata</taxon>
        <taxon>Vertebrata</taxon>
        <taxon>Euteleostomi</taxon>
        <taxon>Actinopterygii</taxon>
        <taxon>Neopterygii</taxon>
        <taxon>Teleostei</taxon>
        <taxon>Ostariophysi</taxon>
        <taxon>Characiformes</taxon>
        <taxon>Characoidei</taxon>
        <taxon>Acestrorhamphidae</taxon>
        <taxon>Acestrorhamphinae</taxon>
        <taxon>Astyanax</taxon>
    </lineage>
</organism>
<dbReference type="GO" id="GO:0006168">
    <property type="term" value="P:adenine salvage"/>
    <property type="evidence" value="ECO:0007669"/>
    <property type="project" value="TreeGrafter"/>
</dbReference>
<keyword evidence="8" id="KW-0963">Cytoplasm</keyword>
<evidence type="ECO:0000256" key="7">
    <source>
        <dbReference type="ARBA" id="ARBA00011893"/>
    </source>
</evidence>
<dbReference type="NCBIfam" id="NF002636">
    <property type="entry name" value="PRK02304.1-5"/>
    <property type="match status" value="1"/>
</dbReference>
<dbReference type="Proteomes" id="UP000694621">
    <property type="component" value="Unplaced"/>
</dbReference>
<evidence type="ECO:0000256" key="11">
    <source>
        <dbReference type="ARBA" id="ARBA00022726"/>
    </source>
</evidence>
<dbReference type="GO" id="GO:0005737">
    <property type="term" value="C:cytoplasm"/>
    <property type="evidence" value="ECO:0007669"/>
    <property type="project" value="UniProtKB-SubCell"/>
</dbReference>
<dbReference type="CDD" id="cd06223">
    <property type="entry name" value="PRTases_typeI"/>
    <property type="match status" value="1"/>
</dbReference>
<dbReference type="Pfam" id="PF00156">
    <property type="entry name" value="Pribosyltran"/>
    <property type="match status" value="1"/>
</dbReference>
<keyword evidence="10" id="KW-0808">Transferase</keyword>
<evidence type="ECO:0000313" key="14">
    <source>
        <dbReference type="Proteomes" id="UP000694621"/>
    </source>
</evidence>
<comment type="subcellular location">
    <subcellularLocation>
        <location evidence="3">Cytoplasm</location>
    </subcellularLocation>
</comment>
<accession>A0A8B9GQ37</accession>
<evidence type="ECO:0000256" key="3">
    <source>
        <dbReference type="ARBA" id="ARBA00004496"/>
    </source>
</evidence>
<comment type="function">
    <text evidence="2">Catalyzes a salvage reaction resulting in the formation of AMP, that is energically less costly than de novo synthesis.</text>
</comment>
<evidence type="ECO:0000256" key="4">
    <source>
        <dbReference type="ARBA" id="ARBA00004659"/>
    </source>
</evidence>
<dbReference type="PANTHER" id="PTHR32315">
    <property type="entry name" value="ADENINE PHOSPHORIBOSYLTRANSFERASE"/>
    <property type="match status" value="1"/>
</dbReference>
<protein>
    <recommendedName>
        <fullName evidence="7">adenine phosphoribosyltransferase</fullName>
        <ecNumber evidence="7">2.4.2.7</ecNumber>
    </recommendedName>
</protein>
<comment type="pathway">
    <text evidence="4">Purine metabolism; AMP biosynthesis via salvage pathway; AMP from adenine: step 1/1.</text>
</comment>
<dbReference type="SUPFAM" id="SSF53271">
    <property type="entry name" value="PRTase-like"/>
    <property type="match status" value="1"/>
</dbReference>
<name>A0A8B9GQ37_ASTMX</name>
<comment type="subunit">
    <text evidence="6">Homodimer.</text>
</comment>
<evidence type="ECO:0000256" key="6">
    <source>
        <dbReference type="ARBA" id="ARBA00011738"/>
    </source>
</evidence>
<dbReference type="AlphaFoldDB" id="A0A8B9GQ37"/>
<reference evidence="13" key="1">
    <citation type="submission" date="2025-08" db="UniProtKB">
        <authorList>
            <consortium name="Ensembl"/>
        </authorList>
    </citation>
    <scope>IDENTIFICATION</scope>
</reference>
<evidence type="ECO:0000313" key="13">
    <source>
        <dbReference type="Ensembl" id="ENSAMXP00005000783.1"/>
    </source>
</evidence>
<keyword evidence="9" id="KW-0328">Glycosyltransferase</keyword>
<dbReference type="GO" id="GO:0016208">
    <property type="term" value="F:AMP binding"/>
    <property type="evidence" value="ECO:0007669"/>
    <property type="project" value="TreeGrafter"/>
</dbReference>
<dbReference type="FunFam" id="3.40.50.2020:FF:000004">
    <property type="entry name" value="Adenine phosphoribosyltransferase"/>
    <property type="match status" value="1"/>
</dbReference>
<dbReference type="Gene3D" id="3.40.50.2020">
    <property type="match status" value="1"/>
</dbReference>
<evidence type="ECO:0000256" key="1">
    <source>
        <dbReference type="ARBA" id="ARBA00000868"/>
    </source>
</evidence>
<dbReference type="PANTHER" id="PTHR32315:SF3">
    <property type="entry name" value="ADENINE PHOSPHORIBOSYLTRANSFERASE"/>
    <property type="match status" value="1"/>
</dbReference>
<comment type="catalytic activity">
    <reaction evidence="1">
        <text>AMP + diphosphate = 5-phospho-alpha-D-ribose 1-diphosphate + adenine</text>
        <dbReference type="Rhea" id="RHEA:16609"/>
        <dbReference type="ChEBI" id="CHEBI:16708"/>
        <dbReference type="ChEBI" id="CHEBI:33019"/>
        <dbReference type="ChEBI" id="CHEBI:58017"/>
        <dbReference type="ChEBI" id="CHEBI:456215"/>
        <dbReference type="EC" id="2.4.2.7"/>
    </reaction>
</comment>
<dbReference type="InterPro" id="IPR000836">
    <property type="entry name" value="PRTase_dom"/>
</dbReference>
<evidence type="ECO:0000256" key="5">
    <source>
        <dbReference type="ARBA" id="ARBA00008391"/>
    </source>
</evidence>
<dbReference type="Ensembl" id="ENSAMXT00005000891.1">
    <property type="protein sequence ID" value="ENSAMXP00005000783.1"/>
    <property type="gene ID" value="ENSAMXG00005000496.1"/>
</dbReference>
<evidence type="ECO:0000259" key="12">
    <source>
        <dbReference type="Pfam" id="PF00156"/>
    </source>
</evidence>
<evidence type="ECO:0000256" key="9">
    <source>
        <dbReference type="ARBA" id="ARBA00022676"/>
    </source>
</evidence>
<dbReference type="GO" id="GO:0002055">
    <property type="term" value="F:adenine binding"/>
    <property type="evidence" value="ECO:0007669"/>
    <property type="project" value="TreeGrafter"/>
</dbReference>
<dbReference type="EC" id="2.4.2.7" evidence="7"/>
<evidence type="ECO:0000256" key="10">
    <source>
        <dbReference type="ARBA" id="ARBA00022679"/>
    </source>
</evidence>
<keyword evidence="11" id="KW-0660">Purine salvage</keyword>
<comment type="similarity">
    <text evidence="5">Belongs to the purine/pyrimidine phosphoribosyltransferase family.</text>
</comment>
<dbReference type="GO" id="GO:0044209">
    <property type="term" value="P:AMP salvage"/>
    <property type="evidence" value="ECO:0007669"/>
    <property type="project" value="TreeGrafter"/>
</dbReference>
<dbReference type="InterPro" id="IPR029057">
    <property type="entry name" value="PRTase-like"/>
</dbReference>
<dbReference type="GO" id="GO:0006166">
    <property type="term" value="P:purine ribonucleoside salvage"/>
    <property type="evidence" value="ECO:0007669"/>
    <property type="project" value="UniProtKB-KW"/>
</dbReference>
<evidence type="ECO:0000256" key="2">
    <source>
        <dbReference type="ARBA" id="ARBA00003968"/>
    </source>
</evidence>
<dbReference type="GO" id="GO:0003999">
    <property type="term" value="F:adenine phosphoribosyltransferase activity"/>
    <property type="evidence" value="ECO:0007669"/>
    <property type="project" value="UniProtKB-EC"/>
</dbReference>
<evidence type="ECO:0000256" key="8">
    <source>
        <dbReference type="ARBA" id="ARBA00022490"/>
    </source>
</evidence>